<proteinExistence type="inferred from homology"/>
<reference evidence="4" key="1">
    <citation type="submission" date="2016-06" db="EMBL/GenBank/DDBJ databases">
        <authorList>
            <person name="Varghese N."/>
            <person name="Submissions Spin"/>
        </authorList>
    </citation>
    <scope>NUCLEOTIDE SEQUENCE [LARGE SCALE GENOMIC DNA]</scope>
    <source>
        <strain evidence="4">DSM 45647</strain>
    </source>
</reference>
<comment type="similarity">
    <text evidence="1 2">Belongs to the cytochrome P450 family.</text>
</comment>
<keyword evidence="2" id="KW-0503">Monooxygenase</keyword>
<evidence type="ECO:0000256" key="1">
    <source>
        <dbReference type="ARBA" id="ARBA00010617"/>
    </source>
</evidence>
<dbReference type="PROSITE" id="PS00086">
    <property type="entry name" value="CYTOCHROME_P450"/>
    <property type="match status" value="1"/>
</dbReference>
<evidence type="ECO:0000256" key="2">
    <source>
        <dbReference type="RuleBase" id="RU000461"/>
    </source>
</evidence>
<dbReference type="STRING" id="745366.GA0070213_102119"/>
<dbReference type="CDD" id="cd20625">
    <property type="entry name" value="CYP164-like"/>
    <property type="match status" value="1"/>
</dbReference>
<dbReference type="RefSeq" id="WP_091057118.1">
    <property type="nucleotide sequence ID" value="NZ_FMDM01000002.1"/>
</dbReference>
<dbReference type="GO" id="GO:0005506">
    <property type="term" value="F:iron ion binding"/>
    <property type="evidence" value="ECO:0007669"/>
    <property type="project" value="InterPro"/>
</dbReference>
<keyword evidence="2" id="KW-0349">Heme</keyword>
<organism evidence="3 4">
    <name type="scientific">Micromonospora humi</name>
    <dbReference type="NCBI Taxonomy" id="745366"/>
    <lineage>
        <taxon>Bacteria</taxon>
        <taxon>Bacillati</taxon>
        <taxon>Actinomycetota</taxon>
        <taxon>Actinomycetes</taxon>
        <taxon>Micromonosporales</taxon>
        <taxon>Micromonosporaceae</taxon>
        <taxon>Micromonospora</taxon>
    </lineage>
</organism>
<dbReference type="AlphaFoldDB" id="A0A1C5H0G8"/>
<sequence length="402" mass="43749">MTPAGRVLPARMDPLSPEVVADPYPTYARVRAAGPLCRFGPASWGVTRHRDVAALLRDRRLSNTFPEEDPQFRMAPDLSRDVFRRIIPTRDPDDHSRLHQQMVRAFSPGVARRSAQRIGALVDELLTPGCDTGRLDAVADLAFPVAASVVCELIGLPVARTRAEVWPRAAALGRAFTPFLPAADRPAADAALSWLRGYVREVLAERRADPDGDLLDRMLAVADPAEGVEEVVDNVVFLCFTGYETTMNMVCTGTVALARQPDEWRRLRADPSLAGTAAEEFVRFDAPIQYTARLALEPITVGERVIRPGRSVFLLLGCANHDEEVFADPGRVDIGRRPNPHVGFGGGVRGCLGAALARIEGAVIFDRLARRLAGLELAAPPEREPSALFRSYASIPLAVTPA</sequence>
<dbReference type="GO" id="GO:0020037">
    <property type="term" value="F:heme binding"/>
    <property type="evidence" value="ECO:0007669"/>
    <property type="project" value="InterPro"/>
</dbReference>
<dbReference type="PRINTS" id="PR00359">
    <property type="entry name" value="BP450"/>
</dbReference>
<dbReference type="InterPro" id="IPR017972">
    <property type="entry name" value="Cyt_P450_CS"/>
</dbReference>
<accession>A0A1C5H0G8</accession>
<dbReference type="InterPro" id="IPR036396">
    <property type="entry name" value="Cyt_P450_sf"/>
</dbReference>
<dbReference type="InterPro" id="IPR002397">
    <property type="entry name" value="Cyt_P450_B"/>
</dbReference>
<dbReference type="GO" id="GO:0016705">
    <property type="term" value="F:oxidoreductase activity, acting on paired donors, with incorporation or reduction of molecular oxygen"/>
    <property type="evidence" value="ECO:0007669"/>
    <property type="project" value="InterPro"/>
</dbReference>
<dbReference type="Gene3D" id="1.10.630.10">
    <property type="entry name" value="Cytochrome P450"/>
    <property type="match status" value="1"/>
</dbReference>
<gene>
    <name evidence="3" type="ORF">GA0070213_102119</name>
</gene>
<evidence type="ECO:0000313" key="4">
    <source>
        <dbReference type="Proteomes" id="UP000199360"/>
    </source>
</evidence>
<dbReference type="Proteomes" id="UP000199360">
    <property type="component" value="Unassembled WGS sequence"/>
</dbReference>
<protein>
    <submittedName>
        <fullName evidence="3">Cytochrome P450</fullName>
    </submittedName>
</protein>
<keyword evidence="2" id="KW-0408">Iron</keyword>
<dbReference type="PANTHER" id="PTHR46696">
    <property type="entry name" value="P450, PUTATIVE (EUROFUNG)-RELATED"/>
    <property type="match status" value="1"/>
</dbReference>
<keyword evidence="2" id="KW-0479">Metal-binding</keyword>
<dbReference type="Pfam" id="PF00067">
    <property type="entry name" value="p450"/>
    <property type="match status" value="1"/>
</dbReference>
<dbReference type="EMBL" id="FMDM01000002">
    <property type="protein sequence ID" value="SCG39525.1"/>
    <property type="molecule type" value="Genomic_DNA"/>
</dbReference>
<dbReference type="GO" id="GO:0004497">
    <property type="term" value="F:monooxygenase activity"/>
    <property type="evidence" value="ECO:0007669"/>
    <property type="project" value="UniProtKB-KW"/>
</dbReference>
<keyword evidence="2" id="KW-0560">Oxidoreductase</keyword>
<keyword evidence="4" id="KW-1185">Reference proteome</keyword>
<dbReference type="OrthoDB" id="3327719at2"/>
<dbReference type="InterPro" id="IPR001128">
    <property type="entry name" value="Cyt_P450"/>
</dbReference>
<dbReference type="PANTHER" id="PTHR46696:SF1">
    <property type="entry name" value="CYTOCHROME P450 YJIB-RELATED"/>
    <property type="match status" value="1"/>
</dbReference>
<dbReference type="SUPFAM" id="SSF48264">
    <property type="entry name" value="Cytochrome P450"/>
    <property type="match status" value="1"/>
</dbReference>
<evidence type="ECO:0000313" key="3">
    <source>
        <dbReference type="EMBL" id="SCG39525.1"/>
    </source>
</evidence>
<name>A0A1C5H0G8_9ACTN</name>